<evidence type="ECO:0000313" key="4">
    <source>
        <dbReference type="EMBL" id="KAJ8345468.1"/>
    </source>
</evidence>
<dbReference type="Gene3D" id="3.10.20.90">
    <property type="entry name" value="Phosphatidylinositol 3-kinase Catalytic Subunit, Chain A, domain 1"/>
    <property type="match status" value="1"/>
</dbReference>
<dbReference type="InterPro" id="IPR050588">
    <property type="entry name" value="WNK_Ser-Thr_kinase"/>
</dbReference>
<sequence length="871" mass="93119">MKHCDRPWLTDQTQRKNKSSRHSSTVVRRDPDPPRPPPPANPAIPSSAQPAEAPPSEASSTEAPSTVAPPTLVPPIPALRFPASIAVSNNIDRAQSGTASGFSSPVDSYASDVTSGLSDGNEGLSEKGTNTSAKRTPGKLFRRRARSRLRITGLSDKVDRVVECQLQTHNNKMVTFKFDLDGDNPDDMAAVMVHNEFILPSEQEGFIQRMCDIIKRAETLMQKEPLEQVHSDGGPHLPYLSGAGTLSASQPNLHTQALPRSHSSSSLPDFSQAGTPQAARGSSPGLGGGFYIGHDGAPPIRSLRSQSFHTTGYPQTYQPLSSQYPLASPPEPPPGQMSHPSHYPITTPAYLQSRQFPFPYTLPRISSPHGFSSTSPSLSPSPSSSSGSLHQGEGPSPGGEATPMSPPGQQHPGMWPAHTQPMFSLANVLSLAMSVAHSFLPPSSMPGTLPQGVSPLAGFHPQLGHSNMGPAQQTGYAPMFGQAVPQAGGIPGPYPDLYPYSGHAGAQQALATPPAPSHRRGRQPPSRGPAQLPEGLAPVLPHPRSDRQLQPLLLFISAGQPAEHGEVSSLSPRTMSPPVVCEPTITPSKDRLSPITEEKKPTVTVGRFQVTPSRDVPAAPPSSASAQAPPPAEPPTNGSLSRDSNAETSTEEQGESEASFSTVTVSPPMQTPGSLLQETGGTPPHGGTNGEEVEGRSDWGNQSGPSEHRLWDGSTWIPQVTPCYQPWTTHARNTSYLSSDEESEDEEMWEELQELRERHLSEVQALQATQKREIEELYEKMGKVPPPGIVSPAAMLSSRQRRLSKSGGYPPSRRNSLQRLDILPPVTTGNQAADLHQRLESIMRKSSVSGSSSGSQERPSKGVTFAPDYRM</sequence>
<name>A0A9Q1EUW0_SYNKA</name>
<feature type="compositionally biased region" description="Polar residues" evidence="2">
    <location>
        <begin position="636"/>
        <end position="648"/>
    </location>
</feature>
<gene>
    <name evidence="4" type="ORF">SKAU_G00296610</name>
</gene>
<dbReference type="OrthoDB" id="9907505at2759"/>
<feature type="compositionally biased region" description="Low complexity" evidence="2">
    <location>
        <begin position="43"/>
        <end position="70"/>
    </location>
</feature>
<feature type="region of interest" description="Disordered" evidence="2">
    <location>
        <begin position="507"/>
        <end position="544"/>
    </location>
</feature>
<evidence type="ECO:0000256" key="1">
    <source>
        <dbReference type="SAM" id="Coils"/>
    </source>
</evidence>
<feature type="region of interest" description="Disordered" evidence="2">
    <location>
        <begin position="1"/>
        <end position="71"/>
    </location>
</feature>
<feature type="coiled-coil region" evidence="1">
    <location>
        <begin position="749"/>
        <end position="780"/>
    </location>
</feature>
<feature type="region of interest" description="Disordered" evidence="2">
    <location>
        <begin position="564"/>
        <end position="715"/>
    </location>
</feature>
<feature type="compositionally biased region" description="Polar residues" evidence="2">
    <location>
        <begin position="303"/>
        <end position="325"/>
    </location>
</feature>
<protein>
    <recommendedName>
        <fullName evidence="3">Serine/threonine-protein kinase WNK CCTL2 domain-containing protein</fullName>
    </recommendedName>
</protein>
<feature type="region of interest" description="Disordered" evidence="2">
    <location>
        <begin position="95"/>
        <end position="136"/>
    </location>
</feature>
<dbReference type="Pfam" id="PF24889">
    <property type="entry name" value="CCTL2_WNK"/>
    <property type="match status" value="1"/>
</dbReference>
<accession>A0A9Q1EUW0</accession>
<feature type="region of interest" description="Disordered" evidence="2">
    <location>
        <begin position="228"/>
        <end position="345"/>
    </location>
</feature>
<reference evidence="4" key="1">
    <citation type="journal article" date="2023" name="Science">
        <title>Genome structures resolve the early diversification of teleost fishes.</title>
        <authorList>
            <person name="Parey E."/>
            <person name="Louis A."/>
            <person name="Montfort J."/>
            <person name="Bouchez O."/>
            <person name="Roques C."/>
            <person name="Iampietro C."/>
            <person name="Lluch J."/>
            <person name="Castinel A."/>
            <person name="Donnadieu C."/>
            <person name="Desvignes T."/>
            <person name="Floi Bucao C."/>
            <person name="Jouanno E."/>
            <person name="Wen M."/>
            <person name="Mejri S."/>
            <person name="Dirks R."/>
            <person name="Jansen H."/>
            <person name="Henkel C."/>
            <person name="Chen W.J."/>
            <person name="Zahm M."/>
            <person name="Cabau C."/>
            <person name="Klopp C."/>
            <person name="Thompson A.W."/>
            <person name="Robinson-Rechavi M."/>
            <person name="Braasch I."/>
            <person name="Lecointre G."/>
            <person name="Bobe J."/>
            <person name="Postlethwait J.H."/>
            <person name="Berthelot C."/>
            <person name="Roest Crollius H."/>
            <person name="Guiguen Y."/>
        </authorList>
    </citation>
    <scope>NUCLEOTIDE SEQUENCE</scope>
    <source>
        <strain evidence="4">WJC10195</strain>
    </source>
</reference>
<feature type="compositionally biased region" description="Polar residues" evidence="2">
    <location>
        <begin position="95"/>
        <end position="118"/>
    </location>
</feature>
<feature type="compositionally biased region" description="Polar residues" evidence="2">
    <location>
        <begin position="244"/>
        <end position="255"/>
    </location>
</feature>
<feature type="region of interest" description="Disordered" evidence="2">
    <location>
        <begin position="797"/>
        <end position="871"/>
    </location>
</feature>
<feature type="region of interest" description="Disordered" evidence="2">
    <location>
        <begin position="367"/>
        <end position="418"/>
    </location>
</feature>
<dbReference type="InterPro" id="IPR056865">
    <property type="entry name" value="CCTL2_WNK"/>
</dbReference>
<keyword evidence="5" id="KW-1185">Reference proteome</keyword>
<dbReference type="AlphaFoldDB" id="A0A9Q1EUW0"/>
<proteinExistence type="predicted"/>
<feature type="compositionally biased region" description="Polar residues" evidence="2">
    <location>
        <begin position="261"/>
        <end position="275"/>
    </location>
</feature>
<feature type="compositionally biased region" description="Low complexity" evidence="2">
    <location>
        <begin position="367"/>
        <end position="390"/>
    </location>
</feature>
<feature type="domain" description="Serine/threonine-protein kinase WNK CCTL2" evidence="3">
    <location>
        <begin position="148"/>
        <end position="219"/>
    </location>
</feature>
<comment type="caution">
    <text evidence="4">The sequence shown here is derived from an EMBL/GenBank/DDBJ whole genome shotgun (WGS) entry which is preliminary data.</text>
</comment>
<evidence type="ECO:0000256" key="2">
    <source>
        <dbReference type="SAM" id="MobiDB-lite"/>
    </source>
</evidence>
<dbReference type="PANTHER" id="PTHR13902">
    <property type="entry name" value="SERINE/THREONINE-PROTEIN KINASE WNK WITH NO LYSINE -RELATED"/>
    <property type="match status" value="1"/>
</dbReference>
<feature type="compositionally biased region" description="Low complexity" evidence="2">
    <location>
        <begin position="846"/>
        <end position="855"/>
    </location>
</feature>
<feature type="compositionally biased region" description="Basic and acidic residues" evidence="2">
    <location>
        <begin position="588"/>
        <end position="601"/>
    </location>
</feature>
<evidence type="ECO:0000313" key="5">
    <source>
        <dbReference type="Proteomes" id="UP001152622"/>
    </source>
</evidence>
<evidence type="ECO:0000259" key="3">
    <source>
        <dbReference type="Pfam" id="PF24889"/>
    </source>
</evidence>
<dbReference type="Proteomes" id="UP001152622">
    <property type="component" value="Chromosome 12"/>
</dbReference>
<keyword evidence="1" id="KW-0175">Coiled coil</keyword>
<organism evidence="4 5">
    <name type="scientific">Synaphobranchus kaupii</name>
    <name type="common">Kaup's arrowtooth eel</name>
    <dbReference type="NCBI Taxonomy" id="118154"/>
    <lineage>
        <taxon>Eukaryota</taxon>
        <taxon>Metazoa</taxon>
        <taxon>Chordata</taxon>
        <taxon>Craniata</taxon>
        <taxon>Vertebrata</taxon>
        <taxon>Euteleostomi</taxon>
        <taxon>Actinopterygii</taxon>
        <taxon>Neopterygii</taxon>
        <taxon>Teleostei</taxon>
        <taxon>Anguilliformes</taxon>
        <taxon>Synaphobranchidae</taxon>
        <taxon>Synaphobranchus</taxon>
    </lineage>
</organism>
<dbReference type="EMBL" id="JAINUF010000012">
    <property type="protein sequence ID" value="KAJ8345468.1"/>
    <property type="molecule type" value="Genomic_DNA"/>
</dbReference>
<feature type="compositionally biased region" description="Polar residues" evidence="2">
    <location>
        <begin position="656"/>
        <end position="677"/>
    </location>
</feature>